<reference evidence="1" key="1">
    <citation type="journal article" date="2019" name="Sci. Rep.">
        <title>Draft genome of Tanacetum cinerariifolium, the natural source of mosquito coil.</title>
        <authorList>
            <person name="Yamashiro T."/>
            <person name="Shiraishi A."/>
            <person name="Satake H."/>
            <person name="Nakayama K."/>
        </authorList>
    </citation>
    <scope>NUCLEOTIDE SEQUENCE</scope>
</reference>
<keyword evidence="1" id="KW-0808">Transferase</keyword>
<evidence type="ECO:0000313" key="1">
    <source>
        <dbReference type="EMBL" id="GEU60041.1"/>
    </source>
</evidence>
<dbReference type="AlphaFoldDB" id="A0A6L2LE21"/>
<protein>
    <submittedName>
        <fullName evidence="1">Glycoprotein-N-acetylgalactosamine 3-beta-galactosyltransferase</fullName>
    </submittedName>
</protein>
<dbReference type="GO" id="GO:0016757">
    <property type="term" value="F:glycosyltransferase activity"/>
    <property type="evidence" value="ECO:0007669"/>
    <property type="project" value="UniProtKB-KW"/>
</dbReference>
<proteinExistence type="predicted"/>
<organism evidence="1">
    <name type="scientific">Tanacetum cinerariifolium</name>
    <name type="common">Dalmatian daisy</name>
    <name type="synonym">Chrysanthemum cinerariifolium</name>
    <dbReference type="NCBI Taxonomy" id="118510"/>
    <lineage>
        <taxon>Eukaryota</taxon>
        <taxon>Viridiplantae</taxon>
        <taxon>Streptophyta</taxon>
        <taxon>Embryophyta</taxon>
        <taxon>Tracheophyta</taxon>
        <taxon>Spermatophyta</taxon>
        <taxon>Magnoliopsida</taxon>
        <taxon>eudicotyledons</taxon>
        <taxon>Gunneridae</taxon>
        <taxon>Pentapetalae</taxon>
        <taxon>asterids</taxon>
        <taxon>campanulids</taxon>
        <taxon>Asterales</taxon>
        <taxon>Asteraceae</taxon>
        <taxon>Asteroideae</taxon>
        <taxon>Anthemideae</taxon>
        <taxon>Anthemidinae</taxon>
        <taxon>Tanacetum</taxon>
    </lineage>
</organism>
<accession>A0A6L2LE21</accession>
<sequence length="117" mass="13082">MCELHPAGYRCATGSGSRRDQSPILDLALFTPKKFQWLPSVYHLFSLDSINKINGHEVVTNYVRMAPRGLPNCGLAGKHSADLVSRIEVLSPVTKLNHNGKTEYCDVVALMEWTLQR</sequence>
<comment type="caution">
    <text evidence="1">The sequence shown here is derived from an EMBL/GenBank/DDBJ whole genome shotgun (WGS) entry which is preliminary data.</text>
</comment>
<name>A0A6L2LE21_TANCI</name>
<dbReference type="EMBL" id="BKCJ010004271">
    <property type="protein sequence ID" value="GEU60041.1"/>
    <property type="molecule type" value="Genomic_DNA"/>
</dbReference>
<keyword evidence="1" id="KW-0328">Glycosyltransferase</keyword>
<gene>
    <name evidence="1" type="ORF">Tci_032019</name>
</gene>